<dbReference type="EMBL" id="ABYI02000012">
    <property type="protein sequence ID" value="EEG75269.1"/>
    <property type="molecule type" value="Genomic_DNA"/>
</dbReference>
<dbReference type="PANTHER" id="PTHR11365">
    <property type="entry name" value="5-OXOPROLINASE RELATED"/>
    <property type="match status" value="1"/>
</dbReference>
<dbReference type="AlphaFoldDB" id="C0BXG2"/>
<dbReference type="RefSeq" id="WP_006441831.1">
    <property type="nucleotide sequence ID" value="NZ_CP036524.1"/>
</dbReference>
<dbReference type="GO" id="GO:0017168">
    <property type="term" value="F:5-oxoprolinase (ATP-hydrolyzing) activity"/>
    <property type="evidence" value="ECO:0007669"/>
    <property type="project" value="TreeGrafter"/>
</dbReference>
<sequence length="668" mass="73223">MSYRLAADVGGTFTDVVMVDDETGILKTTKVLTTPQALEAGMLKGFDELTSGKYEEITSIVHGTTSGLNSVIERRGAHCALITTKGFRDVYEIARANRPEIYNNHYRKPEPLIPRRDIYEIEERTTYAGEVEKEVTYETVKELIPRLEGQYEAIAVCLINSYINTENEQKVCRILKENLNGEVIVTASHEIARESREYERVSTAVLNAYVAPSTRHHVHALTEELRKRGFKGTLYMMQSSGGVIRAEMAAVRAVQTLMSGPVGGAIGAGAIRRENIIGFDIGGTSFDVSLVVNGKIETAVEAEMEGFPILAPTVNVFSIGAGGGSIAWEEAGGMRVGPQSAGAAPGPVCYDKGGTEPTITDADLVLGHLSPGHFLGGRMKINEYKTKEIFAAYGEKFGLDMVTAGEGVCTIANHKMADAIRELTVRRGIDPRKFSILAFGGAGPMHAALIAGELDIKEVIVPANPGVFSAWGMLQADIRHDAAVTSLCLLNRLKEEEFEQNFECLKEELQEVLEKEGIGRRKKQYICSLDMRYFGQEYTISVDIPEGRGCCRDDIEEQFNSIYERLYGHHSPDDMIEVVNYRMTVIVPVKKSPAAGKAGEGSADIIDRLPGYFDGVRYDMNVYAREQLVAGSRIEGPAIIAELTSTTVVPPKWKLTVDEADSMIITRV</sequence>
<dbReference type="HOGENOM" id="CLU_002157_1_2_9"/>
<evidence type="ECO:0000259" key="1">
    <source>
        <dbReference type="Pfam" id="PF01968"/>
    </source>
</evidence>
<reference evidence="4" key="1">
    <citation type="submission" date="2009-02" db="EMBL/GenBank/DDBJ databases">
        <authorList>
            <person name="Fulton L."/>
            <person name="Clifton S."/>
            <person name="Fulton B."/>
            <person name="Xu J."/>
            <person name="Minx P."/>
            <person name="Pepin K.H."/>
            <person name="Johnson M."/>
            <person name="Bhonagiri V."/>
            <person name="Nash W.E."/>
            <person name="Mardis E.R."/>
            <person name="Wilson R.K."/>
        </authorList>
    </citation>
    <scope>NUCLEOTIDE SEQUENCE [LARGE SCALE GENOMIC DNA]</scope>
    <source>
        <strain evidence="4">DSM 15053</strain>
    </source>
</reference>
<dbReference type="eggNOG" id="COG0145">
    <property type="taxonomic scope" value="Bacteria"/>
</dbReference>
<dbReference type="InterPro" id="IPR045079">
    <property type="entry name" value="Oxoprolinase-like"/>
</dbReference>
<organism evidence="4 5">
    <name type="scientific">[Clostridium] hylemonae DSM 15053</name>
    <dbReference type="NCBI Taxonomy" id="553973"/>
    <lineage>
        <taxon>Bacteria</taxon>
        <taxon>Bacillati</taxon>
        <taxon>Bacillota</taxon>
        <taxon>Clostridia</taxon>
        <taxon>Lachnospirales</taxon>
        <taxon>Lachnospiraceae</taxon>
    </lineage>
</organism>
<feature type="domain" description="Acetophenone carboxylase-like C-terminal" evidence="3">
    <location>
        <begin position="496"/>
        <end position="659"/>
    </location>
</feature>
<keyword evidence="5" id="KW-1185">Reference proteome</keyword>
<dbReference type="Pfam" id="PF01968">
    <property type="entry name" value="Hydantoinase_A"/>
    <property type="match status" value="1"/>
</dbReference>
<proteinExistence type="predicted"/>
<name>C0BXG2_9FIRM</name>
<accession>C0BXG2</accession>
<evidence type="ECO:0000259" key="3">
    <source>
        <dbReference type="Pfam" id="PF19278"/>
    </source>
</evidence>
<protein>
    <submittedName>
        <fullName evidence="4">Hydantoinase/oxoprolinase</fullName>
    </submittedName>
</protein>
<dbReference type="SUPFAM" id="SSF53067">
    <property type="entry name" value="Actin-like ATPase domain"/>
    <property type="match status" value="1"/>
</dbReference>
<dbReference type="STRING" id="553973.CLOHYLEM_04499"/>
<dbReference type="Pfam" id="PF19278">
    <property type="entry name" value="Hydant_A_C"/>
    <property type="match status" value="1"/>
</dbReference>
<dbReference type="Proteomes" id="UP000004893">
    <property type="component" value="Unassembled WGS sequence"/>
</dbReference>
<evidence type="ECO:0000313" key="4">
    <source>
        <dbReference type="EMBL" id="EEG75269.1"/>
    </source>
</evidence>
<dbReference type="InterPro" id="IPR043129">
    <property type="entry name" value="ATPase_NBD"/>
</dbReference>
<dbReference type="GO" id="GO:0005829">
    <property type="term" value="C:cytosol"/>
    <property type="evidence" value="ECO:0007669"/>
    <property type="project" value="TreeGrafter"/>
</dbReference>
<reference evidence="4" key="2">
    <citation type="submission" date="2013-06" db="EMBL/GenBank/DDBJ databases">
        <title>Draft genome sequence of Clostridium hylemonae (DSM 15053).</title>
        <authorList>
            <person name="Sudarsanam P."/>
            <person name="Ley R."/>
            <person name="Guruge J."/>
            <person name="Turnbaugh P.J."/>
            <person name="Mahowald M."/>
            <person name="Liep D."/>
            <person name="Gordon J."/>
        </authorList>
    </citation>
    <scope>NUCLEOTIDE SEQUENCE</scope>
    <source>
        <strain evidence="4">DSM 15053</strain>
    </source>
</reference>
<dbReference type="InterPro" id="IPR049517">
    <property type="entry name" value="ACX-like_C"/>
</dbReference>
<dbReference type="Pfam" id="PF05378">
    <property type="entry name" value="Hydant_A_N"/>
    <property type="match status" value="1"/>
</dbReference>
<gene>
    <name evidence="4" type="ORF">CLOHYLEM_04499</name>
</gene>
<dbReference type="GO" id="GO:0006749">
    <property type="term" value="P:glutathione metabolic process"/>
    <property type="evidence" value="ECO:0007669"/>
    <property type="project" value="TreeGrafter"/>
</dbReference>
<feature type="domain" description="Hydantoinase/oxoprolinase N-terminal" evidence="2">
    <location>
        <begin position="4"/>
        <end position="178"/>
    </location>
</feature>
<evidence type="ECO:0000259" key="2">
    <source>
        <dbReference type="Pfam" id="PF05378"/>
    </source>
</evidence>
<evidence type="ECO:0000313" key="5">
    <source>
        <dbReference type="Proteomes" id="UP000004893"/>
    </source>
</evidence>
<dbReference type="PANTHER" id="PTHR11365:SF23">
    <property type="entry name" value="HYPOTHETICAL 5-OXOPROLINASE (EUROFUNG)-RELATED"/>
    <property type="match status" value="1"/>
</dbReference>
<dbReference type="OrthoDB" id="9768323at2"/>
<feature type="domain" description="Hydantoinase A/oxoprolinase" evidence="1">
    <location>
        <begin position="200"/>
        <end position="481"/>
    </location>
</feature>
<dbReference type="InterPro" id="IPR008040">
    <property type="entry name" value="Hydant_A_N"/>
</dbReference>
<comment type="caution">
    <text evidence="4">The sequence shown here is derived from an EMBL/GenBank/DDBJ whole genome shotgun (WGS) entry which is preliminary data.</text>
</comment>
<dbReference type="InterPro" id="IPR002821">
    <property type="entry name" value="Hydantoinase_A"/>
</dbReference>